<gene>
    <name evidence="2" type="ORF">AQUSIP_03400</name>
</gene>
<dbReference type="AlphaFoldDB" id="A0A5E4PE21"/>
<dbReference type="NCBIfam" id="TIGR02532">
    <property type="entry name" value="IV_pilin_GFxxxE"/>
    <property type="match status" value="1"/>
</dbReference>
<keyword evidence="1" id="KW-0812">Transmembrane</keyword>
<sequence>MQTDDKKDEINVYRLGRLTVLELMAVLAVLGILATWVLRRFFA</sequence>
<name>A0A5E4PE21_9COXI</name>
<protein>
    <recommendedName>
        <fullName evidence="4">Prepilin-type N-terminal cleavage/methylation domain-containing protein</fullName>
    </recommendedName>
</protein>
<feature type="transmembrane region" description="Helical" evidence="1">
    <location>
        <begin position="20"/>
        <end position="38"/>
    </location>
</feature>
<accession>A0A5E4PE21</accession>
<keyword evidence="1" id="KW-1133">Transmembrane helix</keyword>
<reference evidence="2 3" key="1">
    <citation type="submission" date="2019-08" db="EMBL/GenBank/DDBJ databases">
        <authorList>
            <person name="Guy L."/>
        </authorList>
    </citation>
    <scope>NUCLEOTIDE SEQUENCE [LARGE SCALE GENOMIC DNA]</scope>
    <source>
        <strain evidence="2 3">SGT-108</strain>
    </source>
</reference>
<dbReference type="InterPro" id="IPR012902">
    <property type="entry name" value="N_methyl_site"/>
</dbReference>
<organism evidence="2 3">
    <name type="scientific">Aquicella siphonis</name>
    <dbReference type="NCBI Taxonomy" id="254247"/>
    <lineage>
        <taxon>Bacteria</taxon>
        <taxon>Pseudomonadati</taxon>
        <taxon>Pseudomonadota</taxon>
        <taxon>Gammaproteobacteria</taxon>
        <taxon>Legionellales</taxon>
        <taxon>Coxiellaceae</taxon>
        <taxon>Aquicella</taxon>
    </lineage>
</organism>
<dbReference type="EMBL" id="LR699119">
    <property type="protein sequence ID" value="VVC75064.1"/>
    <property type="molecule type" value="Genomic_DNA"/>
</dbReference>
<dbReference type="Proteomes" id="UP000324194">
    <property type="component" value="Chromosome 1"/>
</dbReference>
<evidence type="ECO:0008006" key="4">
    <source>
        <dbReference type="Google" id="ProtNLM"/>
    </source>
</evidence>
<proteinExistence type="predicted"/>
<evidence type="ECO:0000256" key="1">
    <source>
        <dbReference type="SAM" id="Phobius"/>
    </source>
</evidence>
<evidence type="ECO:0000313" key="2">
    <source>
        <dbReference type="EMBL" id="VVC75064.1"/>
    </source>
</evidence>
<evidence type="ECO:0000313" key="3">
    <source>
        <dbReference type="Proteomes" id="UP000324194"/>
    </source>
</evidence>
<dbReference type="RefSeq" id="WP_148338022.1">
    <property type="nucleotide sequence ID" value="NZ_LR699119.1"/>
</dbReference>
<keyword evidence="3" id="KW-1185">Reference proteome</keyword>
<keyword evidence="1" id="KW-0472">Membrane</keyword>
<dbReference type="KEGG" id="asip:AQUSIP_03400"/>